<accession>A0ABS7KBL9</accession>
<gene>
    <name evidence="3" type="ORF">H0185_22980</name>
</gene>
<sequence length="321" mass="35922">MKKTGIILGSVVVLLAVAYMLVGNYFYNYALNADREKEFLEGNPHLEESEAVSAAVAEEAELADEAFKKEHEPSQLNVVSKDKHQLKLNAYYYDQDPSEHKWAIVVHGYTSQAAHMTRYIRNFHEKGYHVLAPDLRGHGESEGDYIGMGWDDRKDMLLWIDEILKTDPEAEIALFGISMGGATVMMTSGEEDLPDNVKVIVEDCGYASVSDVFVYQLDDLFGLPEFPVINAANTLTNIRAGYDLYEASAVDQVAKSETPTLFIHGDSDTFVPFEMLDEVYDAAPVEKEKLIIPGAGHGDAEKVDPVTYWNTVWDFVDNYID</sequence>
<keyword evidence="4" id="KW-1185">Reference proteome</keyword>
<dbReference type="InterPro" id="IPR000073">
    <property type="entry name" value="AB_hydrolase_1"/>
</dbReference>
<proteinExistence type="predicted"/>
<evidence type="ECO:0000313" key="3">
    <source>
        <dbReference type="EMBL" id="MBY0099610.1"/>
    </source>
</evidence>
<dbReference type="Proteomes" id="UP000769780">
    <property type="component" value="Unassembled WGS sequence"/>
</dbReference>
<dbReference type="PANTHER" id="PTHR43358:SF4">
    <property type="entry name" value="ALPHA_BETA HYDROLASE FOLD-1 DOMAIN-CONTAINING PROTEIN"/>
    <property type="match status" value="1"/>
</dbReference>
<dbReference type="RefSeq" id="WP_221875878.1">
    <property type="nucleotide sequence ID" value="NZ_JACWFH010000039.1"/>
</dbReference>
<evidence type="ECO:0000313" key="4">
    <source>
        <dbReference type="Proteomes" id="UP000769780"/>
    </source>
</evidence>
<keyword evidence="1" id="KW-0472">Membrane</keyword>
<organism evidence="3 4">
    <name type="scientific">Mesobacillus maritimus</name>
    <dbReference type="NCBI Taxonomy" id="1643336"/>
    <lineage>
        <taxon>Bacteria</taxon>
        <taxon>Bacillati</taxon>
        <taxon>Bacillota</taxon>
        <taxon>Bacilli</taxon>
        <taxon>Bacillales</taxon>
        <taxon>Bacillaceae</taxon>
        <taxon>Mesobacillus</taxon>
    </lineage>
</organism>
<feature type="transmembrane region" description="Helical" evidence="1">
    <location>
        <begin position="6"/>
        <end position="27"/>
    </location>
</feature>
<name>A0ABS7KBL9_9BACI</name>
<feature type="domain" description="Serine aminopeptidase S33" evidence="2">
    <location>
        <begin position="103"/>
        <end position="188"/>
    </location>
</feature>
<keyword evidence="3" id="KW-0378">Hydrolase</keyword>
<evidence type="ECO:0000259" key="2">
    <source>
        <dbReference type="Pfam" id="PF12146"/>
    </source>
</evidence>
<dbReference type="EMBL" id="JACWFH010000039">
    <property type="protein sequence ID" value="MBY0099610.1"/>
    <property type="molecule type" value="Genomic_DNA"/>
</dbReference>
<reference evidence="3 4" key="1">
    <citation type="submission" date="2020-07" db="EMBL/GenBank/DDBJ databases">
        <title>Fungal Genomes of the International Space Station.</title>
        <authorList>
            <person name="Seuylemezian A."/>
            <person name="Singh N.K."/>
            <person name="Wood J."/>
            <person name="Venkateswaran K."/>
        </authorList>
    </citation>
    <scope>NUCLEOTIDE SEQUENCE [LARGE SCALE GENOMIC DNA]</scope>
    <source>
        <strain evidence="3 4">PL-B2</strain>
    </source>
</reference>
<protein>
    <submittedName>
        <fullName evidence="3">Alpha/beta hydrolase</fullName>
    </submittedName>
</protein>
<comment type="caution">
    <text evidence="3">The sequence shown here is derived from an EMBL/GenBank/DDBJ whole genome shotgun (WGS) entry which is preliminary data.</text>
</comment>
<dbReference type="Pfam" id="PF12146">
    <property type="entry name" value="Hydrolase_4"/>
    <property type="match status" value="1"/>
</dbReference>
<dbReference type="InterPro" id="IPR052920">
    <property type="entry name" value="DNA-binding_regulatory"/>
</dbReference>
<dbReference type="SUPFAM" id="SSF53474">
    <property type="entry name" value="alpha/beta-Hydrolases"/>
    <property type="match status" value="1"/>
</dbReference>
<dbReference type="InterPro" id="IPR022742">
    <property type="entry name" value="Hydrolase_4"/>
</dbReference>
<dbReference type="PRINTS" id="PR00111">
    <property type="entry name" value="ABHYDROLASE"/>
</dbReference>
<dbReference type="GO" id="GO:0016787">
    <property type="term" value="F:hydrolase activity"/>
    <property type="evidence" value="ECO:0007669"/>
    <property type="project" value="UniProtKB-KW"/>
</dbReference>
<dbReference type="Gene3D" id="3.40.50.1820">
    <property type="entry name" value="alpha/beta hydrolase"/>
    <property type="match status" value="1"/>
</dbReference>
<dbReference type="PANTHER" id="PTHR43358">
    <property type="entry name" value="ALPHA/BETA-HYDROLASE"/>
    <property type="match status" value="1"/>
</dbReference>
<keyword evidence="1" id="KW-1133">Transmembrane helix</keyword>
<keyword evidence="1" id="KW-0812">Transmembrane</keyword>
<evidence type="ECO:0000256" key="1">
    <source>
        <dbReference type="SAM" id="Phobius"/>
    </source>
</evidence>
<dbReference type="InterPro" id="IPR029058">
    <property type="entry name" value="AB_hydrolase_fold"/>
</dbReference>